<dbReference type="HOGENOM" id="CLU_2812619_0_0_1"/>
<keyword evidence="1" id="KW-0472">Membrane</keyword>
<name>A0A0D0B8P1_9AGAR</name>
<accession>A0A0D0B8P1</accession>
<gene>
    <name evidence="2" type="ORF">GYMLUDRAFT_51157</name>
</gene>
<proteinExistence type="predicted"/>
<protein>
    <submittedName>
        <fullName evidence="2">Unplaced genomic scaffold GYMLUscaffold_152, whole genome shotgun sequence</fullName>
    </submittedName>
</protein>
<evidence type="ECO:0000313" key="3">
    <source>
        <dbReference type="Proteomes" id="UP000053593"/>
    </source>
</evidence>
<keyword evidence="3" id="KW-1185">Reference proteome</keyword>
<feature type="transmembrane region" description="Helical" evidence="1">
    <location>
        <begin position="29"/>
        <end position="50"/>
    </location>
</feature>
<organism evidence="2 3">
    <name type="scientific">Collybiopsis luxurians FD-317 M1</name>
    <dbReference type="NCBI Taxonomy" id="944289"/>
    <lineage>
        <taxon>Eukaryota</taxon>
        <taxon>Fungi</taxon>
        <taxon>Dikarya</taxon>
        <taxon>Basidiomycota</taxon>
        <taxon>Agaricomycotina</taxon>
        <taxon>Agaricomycetes</taxon>
        <taxon>Agaricomycetidae</taxon>
        <taxon>Agaricales</taxon>
        <taxon>Marasmiineae</taxon>
        <taxon>Omphalotaceae</taxon>
        <taxon>Collybiopsis</taxon>
        <taxon>Collybiopsis luxurians</taxon>
    </lineage>
</organism>
<evidence type="ECO:0000313" key="2">
    <source>
        <dbReference type="EMBL" id="KIK50486.1"/>
    </source>
</evidence>
<dbReference type="AlphaFoldDB" id="A0A0D0B8P1"/>
<dbReference type="Proteomes" id="UP000053593">
    <property type="component" value="Unassembled WGS sequence"/>
</dbReference>
<keyword evidence="1" id="KW-1133">Transmembrane helix</keyword>
<keyword evidence="1" id="KW-0812">Transmembrane</keyword>
<reference evidence="2 3" key="1">
    <citation type="submission" date="2014-04" db="EMBL/GenBank/DDBJ databases">
        <title>Evolutionary Origins and Diversification of the Mycorrhizal Mutualists.</title>
        <authorList>
            <consortium name="DOE Joint Genome Institute"/>
            <consortium name="Mycorrhizal Genomics Consortium"/>
            <person name="Kohler A."/>
            <person name="Kuo A."/>
            <person name="Nagy L.G."/>
            <person name="Floudas D."/>
            <person name="Copeland A."/>
            <person name="Barry K.W."/>
            <person name="Cichocki N."/>
            <person name="Veneault-Fourrey C."/>
            <person name="LaButti K."/>
            <person name="Lindquist E.A."/>
            <person name="Lipzen A."/>
            <person name="Lundell T."/>
            <person name="Morin E."/>
            <person name="Murat C."/>
            <person name="Riley R."/>
            <person name="Ohm R."/>
            <person name="Sun H."/>
            <person name="Tunlid A."/>
            <person name="Henrissat B."/>
            <person name="Grigoriev I.V."/>
            <person name="Hibbett D.S."/>
            <person name="Martin F."/>
        </authorList>
    </citation>
    <scope>NUCLEOTIDE SEQUENCE [LARGE SCALE GENOMIC DNA]</scope>
    <source>
        <strain evidence="2 3">FD-317 M1</strain>
    </source>
</reference>
<evidence type="ECO:0000256" key="1">
    <source>
        <dbReference type="SAM" id="Phobius"/>
    </source>
</evidence>
<sequence length="67" mass="7776">MAVRFVLPLRQYSSSTPAVLYAHDLVNSITFLFFAYIQYLLDFLVTLLILSRRQLKALRSPPSRCIQ</sequence>
<dbReference type="EMBL" id="KN834900">
    <property type="protein sequence ID" value="KIK50486.1"/>
    <property type="molecule type" value="Genomic_DNA"/>
</dbReference>